<comment type="caution">
    <text evidence="1">The sequence shown here is derived from an EMBL/GenBank/DDBJ whole genome shotgun (WGS) entry which is preliminary data.</text>
</comment>
<organism evidence="1 2">
    <name type="scientific">Methylomonas defluvii</name>
    <dbReference type="NCBI Taxonomy" id="3045149"/>
    <lineage>
        <taxon>Bacteria</taxon>
        <taxon>Pseudomonadati</taxon>
        <taxon>Pseudomonadota</taxon>
        <taxon>Gammaproteobacteria</taxon>
        <taxon>Methylococcales</taxon>
        <taxon>Methylococcaceae</taxon>
        <taxon>Methylomonas</taxon>
    </lineage>
</organism>
<dbReference type="Proteomes" id="UP001284537">
    <property type="component" value="Unassembled WGS sequence"/>
</dbReference>
<dbReference type="EMBL" id="JAXARY010000006">
    <property type="protein sequence ID" value="MDX8127367.1"/>
    <property type="molecule type" value="Genomic_DNA"/>
</dbReference>
<evidence type="ECO:0000313" key="1">
    <source>
        <dbReference type="EMBL" id="MDX8127367.1"/>
    </source>
</evidence>
<sequence length="331" mass="36068">MSIDFSALHAAPRLLIEAELQPLQGARFQPTGFPDLGAAVYDGPNGNRLLLVESAQSMANRMETVCWDAPNDDWVAPLKGLPLIKVIDNQGKPLTNTVQEAHRLNSAYVLEGKDQTVFDKLKAELADMDEGAVDLKKLAAVVLRYDANALLHGLFLAKKELAGGRLRLPRVVSSFIEAEDVNLAQSGGVKNDHVNPSGDTAKGFGNVPYSRSDYTAPKITAYFNIDLAQIRGFGLGIAVEQLLIALALYKIRAVLDFGLRLRTACDLDVKQLTVTRPDAWELPERNTLEAVLPGLIAAVAAENRFAEPRVTTVTWEKGKAKKPKAETESED</sequence>
<dbReference type="InterPro" id="IPR013403">
    <property type="entry name" value="CRISPR-assoc_prot_Csb1/Cas7u"/>
</dbReference>
<protein>
    <submittedName>
        <fullName evidence="1">Type I-U CRISPR-associated RAMP protein Csb1/Cas7u</fullName>
    </submittedName>
</protein>
<proteinExistence type="predicted"/>
<accession>A0ABU4UD32</accession>
<gene>
    <name evidence="1" type="primary">cas7u</name>
    <name evidence="1" type="ORF">QLH52_08750</name>
</gene>
<keyword evidence="2" id="KW-1185">Reference proteome</keyword>
<reference evidence="1 2" key="1">
    <citation type="submission" date="2023-11" db="EMBL/GenBank/DDBJ databases">
        <authorList>
            <person name="Ouyang M.-Y."/>
        </authorList>
    </citation>
    <scope>NUCLEOTIDE SEQUENCE [LARGE SCALE GENOMIC DNA]</scope>
    <source>
        <strain evidence="1 2">OY6</strain>
    </source>
</reference>
<dbReference type="RefSeq" id="WP_319961266.1">
    <property type="nucleotide sequence ID" value="NZ_JAXARY010000006.1"/>
</dbReference>
<dbReference type="Pfam" id="PF09617">
    <property type="entry name" value="Cas_GSU0053"/>
    <property type="match status" value="1"/>
</dbReference>
<evidence type="ECO:0000313" key="2">
    <source>
        <dbReference type="Proteomes" id="UP001284537"/>
    </source>
</evidence>
<name>A0ABU4UD32_9GAMM</name>
<dbReference type="NCBIfam" id="TIGR02570">
    <property type="entry name" value="cas7_GSU0053"/>
    <property type="match status" value="1"/>
</dbReference>